<name>A0A1A9VNA8_GLOAU</name>
<accession>A0A1A9VNA8</accession>
<reference evidence="1" key="1">
    <citation type="submission" date="2020-05" db="UniProtKB">
        <authorList>
            <consortium name="EnsemblMetazoa"/>
        </authorList>
    </citation>
    <scope>IDENTIFICATION</scope>
    <source>
        <strain evidence="1">TTRI</strain>
    </source>
</reference>
<sequence>MSNIDFAFNLIWQRQGIFESWTALIPLLFRPTTSLTPSSFTRPMNFLDSTGTLLEAISLSNELRGAEPSEPHLEFPDGTNENLLLVVRTLQVGEVTDSTELTDFL</sequence>
<dbReference type="Proteomes" id="UP000078200">
    <property type="component" value="Unassembled WGS sequence"/>
</dbReference>
<organism evidence="1 2">
    <name type="scientific">Glossina austeni</name>
    <name type="common">Savannah tsetse fly</name>
    <dbReference type="NCBI Taxonomy" id="7395"/>
    <lineage>
        <taxon>Eukaryota</taxon>
        <taxon>Metazoa</taxon>
        <taxon>Ecdysozoa</taxon>
        <taxon>Arthropoda</taxon>
        <taxon>Hexapoda</taxon>
        <taxon>Insecta</taxon>
        <taxon>Pterygota</taxon>
        <taxon>Neoptera</taxon>
        <taxon>Endopterygota</taxon>
        <taxon>Diptera</taxon>
        <taxon>Brachycera</taxon>
        <taxon>Muscomorpha</taxon>
        <taxon>Hippoboscoidea</taxon>
        <taxon>Glossinidae</taxon>
        <taxon>Glossina</taxon>
    </lineage>
</organism>
<keyword evidence="2" id="KW-1185">Reference proteome</keyword>
<protein>
    <submittedName>
        <fullName evidence="1">Uncharacterized protein</fullName>
    </submittedName>
</protein>
<evidence type="ECO:0000313" key="1">
    <source>
        <dbReference type="EnsemblMetazoa" id="GAUT042431-PA"/>
    </source>
</evidence>
<dbReference type="VEuPathDB" id="VectorBase:GAUT042431"/>
<proteinExistence type="predicted"/>
<dbReference type="EnsemblMetazoa" id="GAUT042431-RA">
    <property type="protein sequence ID" value="GAUT042431-PA"/>
    <property type="gene ID" value="GAUT042431"/>
</dbReference>
<evidence type="ECO:0000313" key="2">
    <source>
        <dbReference type="Proteomes" id="UP000078200"/>
    </source>
</evidence>
<dbReference type="AlphaFoldDB" id="A0A1A9VNA8"/>